<dbReference type="EMBL" id="AMQM01001947">
    <property type="status" value="NOT_ANNOTATED_CDS"/>
    <property type="molecule type" value="Genomic_DNA"/>
</dbReference>
<dbReference type="EnsemblMetazoa" id="HelroT69578">
    <property type="protein sequence ID" value="HelroP69578"/>
    <property type="gene ID" value="HelroG69578"/>
</dbReference>
<dbReference type="GO" id="GO:0008593">
    <property type="term" value="P:regulation of Notch signaling pathway"/>
    <property type="evidence" value="ECO:0000318"/>
    <property type="project" value="GO_Central"/>
</dbReference>
<evidence type="ECO:0000256" key="5">
    <source>
        <dbReference type="PROSITE-ProRule" id="PRU00221"/>
    </source>
</evidence>
<dbReference type="PANTHER" id="PTHR19848">
    <property type="entry name" value="WD40 REPEAT PROTEIN"/>
    <property type="match status" value="1"/>
</dbReference>
<dbReference type="EMBL" id="KB097639">
    <property type="protein sequence ID" value="ESN92974.1"/>
    <property type="molecule type" value="Genomic_DNA"/>
</dbReference>
<dbReference type="InParanoid" id="T1FZW7"/>
<evidence type="ECO:0000259" key="6">
    <source>
        <dbReference type="Pfam" id="PF08154"/>
    </source>
</evidence>
<organism evidence="8 9">
    <name type="scientific">Helobdella robusta</name>
    <name type="common">Californian leech</name>
    <dbReference type="NCBI Taxonomy" id="6412"/>
    <lineage>
        <taxon>Eukaryota</taxon>
        <taxon>Metazoa</taxon>
        <taxon>Spiralia</taxon>
        <taxon>Lophotrochozoa</taxon>
        <taxon>Annelida</taxon>
        <taxon>Clitellata</taxon>
        <taxon>Hirudinea</taxon>
        <taxon>Rhynchobdellida</taxon>
        <taxon>Glossiphoniidae</taxon>
        <taxon>Helobdella</taxon>
    </lineage>
</organism>
<dbReference type="InterPro" id="IPR012972">
    <property type="entry name" value="NLE"/>
</dbReference>
<comment type="subcellular location">
    <subcellularLocation>
        <location evidence="1">Nucleus</location>
        <location evidence="1">Nucleolus</location>
    </subcellularLocation>
</comment>
<dbReference type="PANTHER" id="PTHR19848:SF0">
    <property type="entry name" value="NOTCHLESS PROTEIN HOMOLOG 1"/>
    <property type="match status" value="1"/>
</dbReference>
<dbReference type="FunCoup" id="T1FZW7">
    <property type="interactions" value="1180"/>
</dbReference>
<feature type="domain" description="NLE" evidence="6">
    <location>
        <begin position="31"/>
        <end position="91"/>
    </location>
</feature>
<feature type="repeat" description="WD" evidence="5">
    <location>
        <begin position="210"/>
        <end position="247"/>
    </location>
</feature>
<dbReference type="InterPro" id="IPR015943">
    <property type="entry name" value="WD40/YVTN_repeat-like_dom_sf"/>
</dbReference>
<feature type="repeat" description="WD" evidence="5">
    <location>
        <begin position="465"/>
        <end position="495"/>
    </location>
</feature>
<dbReference type="PRINTS" id="PR00320">
    <property type="entry name" value="GPROTEINBRPT"/>
</dbReference>
<dbReference type="OMA" id="AWEPYHR"/>
<name>T1FZW7_HELRO</name>
<dbReference type="GeneID" id="20214365"/>
<dbReference type="CDD" id="cd00200">
    <property type="entry name" value="WD40"/>
    <property type="match status" value="1"/>
</dbReference>
<keyword evidence="2 5" id="KW-0853">WD repeat</keyword>
<reference evidence="9" key="1">
    <citation type="submission" date="2012-12" db="EMBL/GenBank/DDBJ databases">
        <authorList>
            <person name="Hellsten U."/>
            <person name="Grimwood J."/>
            <person name="Chapman J.A."/>
            <person name="Shapiro H."/>
            <person name="Aerts A."/>
            <person name="Otillar R.P."/>
            <person name="Terry A.Y."/>
            <person name="Boore J.L."/>
            <person name="Simakov O."/>
            <person name="Marletaz F."/>
            <person name="Cho S.-J."/>
            <person name="Edsinger-Gonzales E."/>
            <person name="Havlak P."/>
            <person name="Kuo D.-H."/>
            <person name="Larsson T."/>
            <person name="Lv J."/>
            <person name="Arendt D."/>
            <person name="Savage R."/>
            <person name="Osoegawa K."/>
            <person name="de Jong P."/>
            <person name="Lindberg D.R."/>
            <person name="Seaver E.C."/>
            <person name="Weisblat D.A."/>
            <person name="Putnam N.H."/>
            <person name="Grigoriev I.V."/>
            <person name="Rokhsar D.S."/>
        </authorList>
    </citation>
    <scope>NUCLEOTIDE SEQUENCE</scope>
</reference>
<reference evidence="7 9" key="2">
    <citation type="journal article" date="2013" name="Nature">
        <title>Insights into bilaterian evolution from three spiralian genomes.</title>
        <authorList>
            <person name="Simakov O."/>
            <person name="Marletaz F."/>
            <person name="Cho S.J."/>
            <person name="Edsinger-Gonzales E."/>
            <person name="Havlak P."/>
            <person name="Hellsten U."/>
            <person name="Kuo D.H."/>
            <person name="Larsson T."/>
            <person name="Lv J."/>
            <person name="Arendt D."/>
            <person name="Savage R."/>
            <person name="Osoegawa K."/>
            <person name="de Jong P."/>
            <person name="Grimwood J."/>
            <person name="Chapman J.A."/>
            <person name="Shapiro H."/>
            <person name="Aerts A."/>
            <person name="Otillar R.P."/>
            <person name="Terry A.Y."/>
            <person name="Boore J.L."/>
            <person name="Grigoriev I.V."/>
            <person name="Lindberg D.R."/>
            <person name="Seaver E.C."/>
            <person name="Weisblat D.A."/>
            <person name="Putnam N.H."/>
            <person name="Rokhsar D.S."/>
        </authorList>
    </citation>
    <scope>NUCLEOTIDE SEQUENCE</scope>
</reference>
<dbReference type="PROSITE" id="PS50294">
    <property type="entry name" value="WD_REPEATS_REGION"/>
    <property type="match status" value="7"/>
</dbReference>
<evidence type="ECO:0000256" key="1">
    <source>
        <dbReference type="ARBA" id="ARBA00004604"/>
    </source>
</evidence>
<dbReference type="AlphaFoldDB" id="T1FZW7"/>
<evidence type="ECO:0000313" key="9">
    <source>
        <dbReference type="Proteomes" id="UP000015101"/>
    </source>
</evidence>
<dbReference type="RefSeq" id="XP_009028842.1">
    <property type="nucleotide sequence ID" value="XM_009030594.1"/>
</dbReference>
<accession>T1FZW7</accession>
<evidence type="ECO:0000256" key="2">
    <source>
        <dbReference type="ARBA" id="ARBA00022574"/>
    </source>
</evidence>
<dbReference type="PROSITE" id="PS00678">
    <property type="entry name" value="WD_REPEATS_1"/>
    <property type="match status" value="1"/>
</dbReference>
<evidence type="ECO:0000256" key="4">
    <source>
        <dbReference type="ARBA" id="ARBA00023242"/>
    </source>
</evidence>
<dbReference type="STRING" id="6412.T1FZW7"/>
<feature type="repeat" description="WD" evidence="5">
    <location>
        <begin position="424"/>
        <end position="456"/>
    </location>
</feature>
<sequence length="505" mass="56343">MAKSDTAPKRKIKFKEEISSKVNIIDETKDVLIQLKDEAGETLGSTFNLPLNTSVEKLQNICKKLKNEDDRQLYSFFLKNVEISTSLYETIKDDRTIDCESVLDIIYQPQANFKVLAVTRCSSSIPGHAGAILDVQCSPDGRYLASSSGDTTVRFWDVNTDTPQFMCKGHKHWVLFVAWSPCGRKLASGCKNGLVMIWDPTTGKQIGRPLSGHSKWIMSIVWKPLHLDGSSRILASSSKDATIRIWDTVLGTCLMILSSHLQSVTCIRWSGANLIYSSSQDRTIKVWQPDKGTLCRTLEGHGHWVNHVALNTDYVMRTGAFDPADANKRNRLDSSSQLDGLLIKNLTKREQKLCPEKMVSCSDDHTMSLWQPEQDKKPLCKMVGHQQAINEAVFSPDGRLLASASFDKSVKLWNGVSGTFIVTLRGHIQEVYQVCWSADSRMLCSASADSTLKVWDSKGKLLYDLPGHADQVYALDWSPDGQRVVSGGKDKVLKVLVMMMMTTSL</sequence>
<evidence type="ECO:0000256" key="3">
    <source>
        <dbReference type="ARBA" id="ARBA00022737"/>
    </source>
</evidence>
<protein>
    <recommendedName>
        <fullName evidence="6">NLE domain-containing protein</fullName>
    </recommendedName>
</protein>
<dbReference type="CTD" id="20214365"/>
<dbReference type="InterPro" id="IPR020472">
    <property type="entry name" value="WD40_PAC1"/>
</dbReference>
<dbReference type="eggNOG" id="KOG0271">
    <property type="taxonomic scope" value="Eukaryota"/>
</dbReference>
<dbReference type="InterPro" id="IPR001632">
    <property type="entry name" value="WD40_G-protein_beta-like"/>
</dbReference>
<dbReference type="PROSITE" id="PS50082">
    <property type="entry name" value="WD_REPEATS_2"/>
    <property type="match status" value="7"/>
</dbReference>
<evidence type="ECO:0000313" key="7">
    <source>
        <dbReference type="EMBL" id="ESN92974.1"/>
    </source>
</evidence>
<feature type="repeat" description="WD" evidence="5">
    <location>
        <begin position="125"/>
        <end position="166"/>
    </location>
</feature>
<dbReference type="Pfam" id="PF08154">
    <property type="entry name" value="NLE"/>
    <property type="match status" value="1"/>
</dbReference>
<dbReference type="Proteomes" id="UP000015101">
    <property type="component" value="Unassembled WGS sequence"/>
</dbReference>
<dbReference type="SMART" id="SM00320">
    <property type="entry name" value="WD40"/>
    <property type="match status" value="8"/>
</dbReference>
<dbReference type="SUPFAM" id="SSF50978">
    <property type="entry name" value="WD40 repeat-like"/>
    <property type="match status" value="1"/>
</dbReference>
<dbReference type="InterPro" id="IPR001680">
    <property type="entry name" value="WD40_rpt"/>
</dbReference>
<keyword evidence="4" id="KW-0539">Nucleus</keyword>
<feature type="repeat" description="WD" evidence="5">
    <location>
        <begin position="167"/>
        <end position="208"/>
    </location>
</feature>
<evidence type="ECO:0000313" key="8">
    <source>
        <dbReference type="EnsemblMetazoa" id="HelroP69578"/>
    </source>
</evidence>
<feature type="repeat" description="WD" evidence="5">
    <location>
        <begin position="257"/>
        <end position="297"/>
    </location>
</feature>
<dbReference type="FunFam" id="2.130.10.10:FF:000464">
    <property type="entry name" value="Ribosome assembly protein 4"/>
    <property type="match status" value="1"/>
</dbReference>
<dbReference type="OrthoDB" id="10267436at2759"/>
<proteinExistence type="predicted"/>
<dbReference type="Gene3D" id="2.130.10.10">
    <property type="entry name" value="YVTN repeat-like/Quinoprotein amine dehydrogenase"/>
    <property type="match status" value="1"/>
</dbReference>
<dbReference type="KEGG" id="hro:HELRODRAFT_69578"/>
<keyword evidence="3" id="KW-0677">Repeat</keyword>
<dbReference type="Pfam" id="PF00400">
    <property type="entry name" value="WD40"/>
    <property type="match status" value="7"/>
</dbReference>
<feature type="repeat" description="WD" evidence="5">
    <location>
        <begin position="382"/>
        <end position="423"/>
    </location>
</feature>
<dbReference type="PRINTS" id="PR00319">
    <property type="entry name" value="GPROTEINB"/>
</dbReference>
<keyword evidence="9" id="KW-1185">Reference proteome</keyword>
<dbReference type="InterPro" id="IPR036322">
    <property type="entry name" value="WD40_repeat_dom_sf"/>
</dbReference>
<reference evidence="8" key="3">
    <citation type="submission" date="2015-06" db="UniProtKB">
        <authorList>
            <consortium name="EnsemblMetazoa"/>
        </authorList>
    </citation>
    <scope>IDENTIFICATION</scope>
</reference>
<gene>
    <name evidence="8" type="primary">20214365</name>
    <name evidence="7" type="ORF">HELRODRAFT_69578</name>
</gene>
<dbReference type="GO" id="GO:0005730">
    <property type="term" value="C:nucleolus"/>
    <property type="evidence" value="ECO:0000318"/>
    <property type="project" value="GO_Central"/>
</dbReference>
<dbReference type="HOGENOM" id="CLU_000288_57_16_1"/>
<dbReference type="InterPro" id="IPR019775">
    <property type="entry name" value="WD40_repeat_CS"/>
</dbReference>